<dbReference type="PANTHER" id="PTHR47233">
    <property type="entry name" value="CHEMOTAXIS PROTEIN CHEV"/>
    <property type="match status" value="1"/>
</dbReference>
<evidence type="ECO:0000313" key="4">
    <source>
        <dbReference type="EMBL" id="XAM18063.1"/>
    </source>
</evidence>
<organism evidence="4 5">
    <name type="scientific">Helicobacter mastomyrinus</name>
    <dbReference type="NCBI Taxonomy" id="287948"/>
    <lineage>
        <taxon>Bacteria</taxon>
        <taxon>Pseudomonadati</taxon>
        <taxon>Campylobacterota</taxon>
        <taxon>Epsilonproteobacteria</taxon>
        <taxon>Campylobacterales</taxon>
        <taxon>Helicobacteraceae</taxon>
        <taxon>Helicobacter</taxon>
    </lineage>
</organism>
<evidence type="ECO:0000259" key="2">
    <source>
        <dbReference type="PROSITE" id="PS50110"/>
    </source>
</evidence>
<reference evidence="4 5" key="1">
    <citation type="submission" date="2024-02" db="EMBL/GenBank/DDBJ databases">
        <title>Genome and pathogenicity analysis of Helicobacter mastomyrinus isolated from mice.</title>
        <authorList>
            <person name="Zhu L."/>
        </authorList>
    </citation>
    <scope>NUCLEOTIDE SEQUENCE [LARGE SCALE GENOMIC DNA]</scope>
    <source>
        <strain evidence="4 5">Hm-17</strain>
    </source>
</reference>
<dbReference type="Gene3D" id="2.30.30.40">
    <property type="entry name" value="SH3 Domains"/>
    <property type="match status" value="1"/>
</dbReference>
<dbReference type="Pfam" id="PF00072">
    <property type="entry name" value="Response_reg"/>
    <property type="match status" value="1"/>
</dbReference>
<dbReference type="Gene3D" id="2.40.50.180">
    <property type="entry name" value="CheA-289, Domain 4"/>
    <property type="match status" value="1"/>
</dbReference>
<dbReference type="CDD" id="cd00588">
    <property type="entry name" value="CheW_like"/>
    <property type="match status" value="1"/>
</dbReference>
<sequence>MAKKQNEIDKTTSLHLNNEVQFLCFTLEEEKDGTNQLYAMNVFKIREIIYYDNELTETAGDNSGIVLGYLTVRDETIPLVDMRRWLYYSKEHPDRDLREFSLDTKKSLVIICSFSNSTVGLKIMGVKRIIHKSWSDINVGSEFGIDGDSKITATAKYDDGSVIQVLDVERMLTEAFPSVNAANELELNDIAAISSDKVVLLAEDSKSAAKSLQKIIEKLDLRYFSFPNGKALLDYLHNPGVAANIGAVITDLEMPIVSGFEVLKRIKETPATCHIPVIINSSMSSDSNHQMAERLNADGFITKSNPIEVEQALRQILVGINL</sequence>
<dbReference type="PROSITE" id="PS50851">
    <property type="entry name" value="CHEW"/>
    <property type="match status" value="1"/>
</dbReference>
<proteinExistence type="predicted"/>
<dbReference type="RefSeq" id="WP_300446972.1">
    <property type="nucleotide sequence ID" value="NZ_CP145316.1"/>
</dbReference>
<feature type="modified residue" description="4-aspartylphosphate" evidence="1">
    <location>
        <position position="251"/>
    </location>
</feature>
<dbReference type="Pfam" id="PF01584">
    <property type="entry name" value="CheW"/>
    <property type="match status" value="1"/>
</dbReference>
<dbReference type="SMART" id="SM00448">
    <property type="entry name" value="REC"/>
    <property type="match status" value="1"/>
</dbReference>
<gene>
    <name evidence="4" type="ORF">V3I05_10330</name>
</gene>
<keyword evidence="5" id="KW-1185">Reference proteome</keyword>
<dbReference type="Gene3D" id="3.40.50.2300">
    <property type="match status" value="1"/>
</dbReference>
<dbReference type="InterPro" id="IPR002545">
    <property type="entry name" value="CheW-lke_dom"/>
</dbReference>
<dbReference type="Proteomes" id="UP001434737">
    <property type="component" value="Chromosome"/>
</dbReference>
<accession>A0ABZ3F798</accession>
<feature type="domain" description="CheW-like" evidence="3">
    <location>
        <begin position="19"/>
        <end position="177"/>
    </location>
</feature>
<dbReference type="SUPFAM" id="SSF50341">
    <property type="entry name" value="CheW-like"/>
    <property type="match status" value="1"/>
</dbReference>
<dbReference type="InterPro" id="IPR011006">
    <property type="entry name" value="CheY-like_superfamily"/>
</dbReference>
<evidence type="ECO:0000256" key="1">
    <source>
        <dbReference type="PROSITE-ProRule" id="PRU00169"/>
    </source>
</evidence>
<dbReference type="SMART" id="SM00260">
    <property type="entry name" value="CheW"/>
    <property type="match status" value="1"/>
</dbReference>
<dbReference type="SUPFAM" id="SSF52172">
    <property type="entry name" value="CheY-like"/>
    <property type="match status" value="1"/>
</dbReference>
<dbReference type="PROSITE" id="PS50110">
    <property type="entry name" value="RESPONSE_REGULATORY"/>
    <property type="match status" value="1"/>
</dbReference>
<dbReference type="PIRSF" id="PIRSF002867">
    <property type="entry name" value="CheV"/>
    <property type="match status" value="1"/>
</dbReference>
<dbReference type="InterPro" id="IPR036061">
    <property type="entry name" value="CheW-like_dom_sf"/>
</dbReference>
<keyword evidence="1" id="KW-0597">Phosphoprotein</keyword>
<dbReference type="PANTHER" id="PTHR47233:SF3">
    <property type="entry name" value="CHEMOTAXIS PROTEIN CHEV"/>
    <property type="match status" value="1"/>
</dbReference>
<feature type="domain" description="Response regulatory" evidence="2">
    <location>
        <begin position="198"/>
        <end position="318"/>
    </location>
</feature>
<protein>
    <submittedName>
        <fullName evidence="4">Chemotaxis protein</fullName>
    </submittedName>
</protein>
<dbReference type="InterPro" id="IPR001789">
    <property type="entry name" value="Sig_transdc_resp-reg_receiver"/>
</dbReference>
<dbReference type="EMBL" id="CP145316">
    <property type="protein sequence ID" value="XAM18063.1"/>
    <property type="molecule type" value="Genomic_DNA"/>
</dbReference>
<evidence type="ECO:0000259" key="3">
    <source>
        <dbReference type="PROSITE" id="PS50851"/>
    </source>
</evidence>
<name>A0ABZ3F798_9HELI</name>
<dbReference type="InterPro" id="IPR024181">
    <property type="entry name" value="Chemotax_regulator_CheV"/>
</dbReference>
<evidence type="ECO:0000313" key="5">
    <source>
        <dbReference type="Proteomes" id="UP001434737"/>
    </source>
</evidence>